<keyword evidence="3" id="KW-1185">Reference proteome</keyword>
<reference evidence="2" key="1">
    <citation type="submission" date="2020-11" db="EMBL/GenBank/DDBJ databases">
        <authorList>
            <consortium name="DOE Joint Genome Institute"/>
            <person name="Ahrendt S."/>
            <person name="Riley R."/>
            <person name="Andreopoulos W."/>
            <person name="Labutti K."/>
            <person name="Pangilinan J."/>
            <person name="Ruiz-Duenas F.J."/>
            <person name="Barrasa J.M."/>
            <person name="Sanchez-Garcia M."/>
            <person name="Camarero S."/>
            <person name="Miyauchi S."/>
            <person name="Serrano A."/>
            <person name="Linde D."/>
            <person name="Babiker R."/>
            <person name="Drula E."/>
            <person name="Ayuso-Fernandez I."/>
            <person name="Pacheco R."/>
            <person name="Padilla G."/>
            <person name="Ferreira P."/>
            <person name="Barriuso J."/>
            <person name="Kellner H."/>
            <person name="Castanera R."/>
            <person name="Alfaro M."/>
            <person name="Ramirez L."/>
            <person name="Pisabarro A.G."/>
            <person name="Kuo A."/>
            <person name="Tritt A."/>
            <person name="Lipzen A."/>
            <person name="He G."/>
            <person name="Yan M."/>
            <person name="Ng V."/>
            <person name="Cullen D."/>
            <person name="Martin F."/>
            <person name="Rosso M.-N."/>
            <person name="Henrissat B."/>
            <person name="Hibbett D."/>
            <person name="Martinez A.T."/>
            <person name="Grigoriev I.V."/>
        </authorList>
    </citation>
    <scope>NUCLEOTIDE SEQUENCE</scope>
    <source>
        <strain evidence="2">CIRM-BRFM 674</strain>
    </source>
</reference>
<gene>
    <name evidence="2" type="ORF">BDN70DRAFT_928156</name>
</gene>
<sequence>MLGSDSDANKATKLIANIGGPVLDPRDIEWTNDLEAGKLLLDWLSHQISTDEVGDYNTDATRHGATQAATDDDDANLEETIYAAMRDTTLEPEEVIIANDERVHELAESQETNLECSLDYMPPSRLKKHAVFVTSETTNVQQETDLYHSRIAQIKQAAKKTSDSIKLLQRAVYDLDAKLRGSEETISELSIKADTTIAITISDSRALLHGLGMAVRKEKLSEAPDTEPSTDHHYVDLEEAHKILSKSKGNIAALIAQFEESMANFDQLSQQDESRAADLQMEAERLQAAFEALESGNMAKAKHSDNGSISALDDAALAELEKICDTLEQEVSLRDKGLVSGSGALDHLLSELHEGYIADKQAGGDHRKIEGVQDQLRRAWSMDQAAILRSQEAVLDETLTSLDFSLAPLERVYTSFAQLAKYVQEAEAVLEACAEELGDIYLDSSQSAEPGGRIRTQDELDDDEMELKIKSVLNECKDLRPAGSTPLVLLNRDDIMTELRSLKARSAHVEGSEKAWADTIINKYSIRPLHPLLPQIYAHAPASTSPPFAFSAEVRALEVRARDRAAALNELAQTVDEEVRRAFEKGNNVKRLDAFIEKWA</sequence>
<evidence type="ECO:0000313" key="3">
    <source>
        <dbReference type="Proteomes" id="UP000807469"/>
    </source>
</evidence>
<name>A0A9P5ZEZ9_9AGAR</name>
<accession>A0A9P5ZEZ9</accession>
<dbReference type="AlphaFoldDB" id="A0A9P5ZEZ9"/>
<dbReference type="Proteomes" id="UP000807469">
    <property type="component" value="Unassembled WGS sequence"/>
</dbReference>
<proteinExistence type="predicted"/>
<comment type="caution">
    <text evidence="2">The sequence shown here is derived from an EMBL/GenBank/DDBJ whole genome shotgun (WGS) entry which is preliminary data.</text>
</comment>
<protein>
    <submittedName>
        <fullName evidence="2">Uncharacterized protein</fullName>
    </submittedName>
</protein>
<evidence type="ECO:0000313" key="2">
    <source>
        <dbReference type="EMBL" id="KAF9484681.1"/>
    </source>
</evidence>
<organism evidence="2 3">
    <name type="scientific">Pholiota conissans</name>
    <dbReference type="NCBI Taxonomy" id="109636"/>
    <lineage>
        <taxon>Eukaryota</taxon>
        <taxon>Fungi</taxon>
        <taxon>Dikarya</taxon>
        <taxon>Basidiomycota</taxon>
        <taxon>Agaricomycotina</taxon>
        <taxon>Agaricomycetes</taxon>
        <taxon>Agaricomycetidae</taxon>
        <taxon>Agaricales</taxon>
        <taxon>Agaricineae</taxon>
        <taxon>Strophariaceae</taxon>
        <taxon>Pholiota</taxon>
    </lineage>
</organism>
<dbReference type="OrthoDB" id="2754287at2759"/>
<dbReference type="EMBL" id="MU155141">
    <property type="protein sequence ID" value="KAF9484681.1"/>
    <property type="molecule type" value="Genomic_DNA"/>
</dbReference>
<keyword evidence="1" id="KW-0175">Coiled coil</keyword>
<feature type="coiled-coil region" evidence="1">
    <location>
        <begin position="269"/>
        <end position="296"/>
    </location>
</feature>
<evidence type="ECO:0000256" key="1">
    <source>
        <dbReference type="SAM" id="Coils"/>
    </source>
</evidence>